<dbReference type="SUPFAM" id="SSF54277">
    <property type="entry name" value="CAD &amp; PB1 domains"/>
    <property type="match status" value="1"/>
</dbReference>
<reference evidence="2 3" key="1">
    <citation type="submission" date="2014-04" db="EMBL/GenBank/DDBJ databases">
        <authorList>
            <consortium name="DOE Joint Genome Institute"/>
            <person name="Kuo A."/>
            <person name="Zuccaro A."/>
            <person name="Kohler A."/>
            <person name="Nagy L.G."/>
            <person name="Floudas D."/>
            <person name="Copeland A."/>
            <person name="Barry K.W."/>
            <person name="Cichocki N."/>
            <person name="Veneault-Fourrey C."/>
            <person name="LaButti K."/>
            <person name="Lindquist E.A."/>
            <person name="Lipzen A."/>
            <person name="Lundell T."/>
            <person name="Morin E."/>
            <person name="Murat C."/>
            <person name="Sun H."/>
            <person name="Tunlid A."/>
            <person name="Henrissat B."/>
            <person name="Grigoriev I.V."/>
            <person name="Hibbett D.S."/>
            <person name="Martin F."/>
            <person name="Nordberg H.P."/>
            <person name="Cantor M.N."/>
            <person name="Hua S.X."/>
        </authorList>
    </citation>
    <scope>NUCLEOTIDE SEQUENCE [LARGE SCALE GENOMIC DNA]</scope>
    <source>
        <strain evidence="2 3">MAFF 305830</strain>
    </source>
</reference>
<evidence type="ECO:0000313" key="3">
    <source>
        <dbReference type="Proteomes" id="UP000054097"/>
    </source>
</evidence>
<evidence type="ECO:0000313" key="2">
    <source>
        <dbReference type="EMBL" id="KIM33603.1"/>
    </source>
</evidence>
<dbReference type="InterPro" id="IPR000270">
    <property type="entry name" value="PB1_dom"/>
</dbReference>
<evidence type="ECO:0000259" key="1">
    <source>
        <dbReference type="Pfam" id="PF00564"/>
    </source>
</evidence>
<feature type="domain" description="PB1" evidence="1">
    <location>
        <begin position="5"/>
        <end position="63"/>
    </location>
</feature>
<dbReference type="Pfam" id="PF00564">
    <property type="entry name" value="PB1"/>
    <property type="match status" value="1"/>
</dbReference>
<name>A0A0C2X6C2_SERVB</name>
<accession>A0A0C2X6C2</accession>
<keyword evidence="3" id="KW-1185">Reference proteome</keyword>
<sequence length="209" mass="24298">MLHFRIHLRHDIKVFLVEYDANWSVIANKVSLLFEIPPSHVVLVYRDRDGTVIKLSNQEELRSYLLGPKSARAVAVSSLSLNAQCGFCITTDLSAQGSPTRLFPTRPIGGYRPSELEVQHRVEHSRIRRRRRGIRKARDPQRRLPKRAKLYGGKIYRRRLYVCPTARARRLGHGQPRRPRGRFICRPAPCRHRINPEYPPYGDKGYARQ</sequence>
<organism evidence="2 3">
    <name type="scientific">Serendipita vermifera MAFF 305830</name>
    <dbReference type="NCBI Taxonomy" id="933852"/>
    <lineage>
        <taxon>Eukaryota</taxon>
        <taxon>Fungi</taxon>
        <taxon>Dikarya</taxon>
        <taxon>Basidiomycota</taxon>
        <taxon>Agaricomycotina</taxon>
        <taxon>Agaricomycetes</taxon>
        <taxon>Sebacinales</taxon>
        <taxon>Serendipitaceae</taxon>
        <taxon>Serendipita</taxon>
    </lineage>
</organism>
<dbReference type="HOGENOM" id="CLU_1316112_0_0_1"/>
<dbReference type="AlphaFoldDB" id="A0A0C2X6C2"/>
<protein>
    <recommendedName>
        <fullName evidence="1">PB1 domain-containing protein</fullName>
    </recommendedName>
</protein>
<reference evidence="3" key="2">
    <citation type="submission" date="2015-01" db="EMBL/GenBank/DDBJ databases">
        <title>Evolutionary Origins and Diversification of the Mycorrhizal Mutualists.</title>
        <authorList>
            <consortium name="DOE Joint Genome Institute"/>
            <consortium name="Mycorrhizal Genomics Consortium"/>
            <person name="Kohler A."/>
            <person name="Kuo A."/>
            <person name="Nagy L.G."/>
            <person name="Floudas D."/>
            <person name="Copeland A."/>
            <person name="Barry K.W."/>
            <person name="Cichocki N."/>
            <person name="Veneault-Fourrey C."/>
            <person name="LaButti K."/>
            <person name="Lindquist E.A."/>
            <person name="Lipzen A."/>
            <person name="Lundell T."/>
            <person name="Morin E."/>
            <person name="Murat C."/>
            <person name="Riley R."/>
            <person name="Ohm R."/>
            <person name="Sun H."/>
            <person name="Tunlid A."/>
            <person name="Henrissat B."/>
            <person name="Grigoriev I.V."/>
            <person name="Hibbett D.S."/>
            <person name="Martin F."/>
        </authorList>
    </citation>
    <scope>NUCLEOTIDE SEQUENCE [LARGE SCALE GENOMIC DNA]</scope>
    <source>
        <strain evidence="3">MAFF 305830</strain>
    </source>
</reference>
<gene>
    <name evidence="2" type="ORF">M408DRAFT_157574</name>
</gene>
<dbReference type="Proteomes" id="UP000054097">
    <property type="component" value="Unassembled WGS sequence"/>
</dbReference>
<dbReference type="EMBL" id="KN824278">
    <property type="protein sequence ID" value="KIM33603.1"/>
    <property type="molecule type" value="Genomic_DNA"/>
</dbReference>
<proteinExistence type="predicted"/>